<protein>
    <submittedName>
        <fullName evidence="2">Phage/plasmid replication protein, II/X family</fullName>
    </submittedName>
</protein>
<dbReference type="InterPro" id="IPR006516">
    <property type="entry name" value="G2P"/>
</dbReference>
<organism evidence="2 3">
    <name type="scientific">Moraxella tetraodonis</name>
    <dbReference type="NCBI Taxonomy" id="2767221"/>
    <lineage>
        <taxon>Bacteria</taxon>
        <taxon>Pseudomonadati</taxon>
        <taxon>Pseudomonadota</taxon>
        <taxon>Gammaproteobacteria</taxon>
        <taxon>Moraxellales</taxon>
        <taxon>Moraxellaceae</taxon>
        <taxon>Moraxella</taxon>
    </lineage>
</organism>
<dbReference type="EMBL" id="JACSYB010000001">
    <property type="protein sequence ID" value="MCG8147186.1"/>
    <property type="molecule type" value="Genomic_DNA"/>
</dbReference>
<proteinExistence type="predicted"/>
<evidence type="ECO:0000313" key="2">
    <source>
        <dbReference type="EMBL" id="MCG8147186.1"/>
    </source>
</evidence>
<dbReference type="InterPro" id="IPR022686">
    <property type="entry name" value="G2P_N"/>
</dbReference>
<feature type="domain" description="Replication-associated protein G2P N-terminal" evidence="1">
    <location>
        <begin position="22"/>
        <end position="242"/>
    </location>
</feature>
<dbReference type="AlphaFoldDB" id="A0A9X1UQK8"/>
<dbReference type="Proteomes" id="UP001139238">
    <property type="component" value="Unassembled WGS sequence"/>
</dbReference>
<reference evidence="2" key="1">
    <citation type="submission" date="2021-08" db="EMBL/GenBank/DDBJ databases">
        <title>Complete genome sequence of Moraxella sp strain PS-22.</title>
        <authorList>
            <person name="Das S.K."/>
        </authorList>
    </citation>
    <scope>NUCLEOTIDE SEQUENCE</scope>
    <source>
        <strain evidence="2">PS-22</strain>
    </source>
</reference>
<dbReference type="NCBIfam" id="TIGR01629">
    <property type="entry name" value="rep_II_X"/>
    <property type="match status" value="1"/>
</dbReference>
<accession>A0A9X1UQK8</accession>
<evidence type="ECO:0000259" key="1">
    <source>
        <dbReference type="Pfam" id="PF05144"/>
    </source>
</evidence>
<dbReference type="RefSeq" id="WP_239741684.1">
    <property type="nucleotide sequence ID" value="NZ_JACSYB010000001.1"/>
</dbReference>
<dbReference type="Pfam" id="PF05144">
    <property type="entry name" value="Phage_CRI"/>
    <property type="match status" value="1"/>
</dbReference>
<sequence>MTKNLIENQTTINEDKNLYAVDWLKVEVNVNHNRDSINDGLIAYCAKNDYDNPTLSYKKMKVGSFNTHLEIKSVADNKLIIQNNFGKWLNGQNIIGSTNINKLVHDVVVKLSESYDINPTEEQLEAILEGCFKIYLIDINRGILFNTKEQALTYLERIKLNGSYPKRQKYIKRNTVYFGLGSDRKEIKYYHKGKEIVANKHYQACLTEELKALADRMVRLEIRLKPIELNELRLQHGYDWDDETIQYILGKDYARLNLPKPVCELELPKNYLKFLSCYKSGTLIDCYKSSSIKRMKRDMIRLYGIELDNIA</sequence>
<gene>
    <name evidence="2" type="ORF">H9W84_03480</name>
</gene>
<evidence type="ECO:0000313" key="3">
    <source>
        <dbReference type="Proteomes" id="UP001139238"/>
    </source>
</evidence>
<keyword evidence="3" id="KW-1185">Reference proteome</keyword>
<name>A0A9X1UQK8_9GAMM</name>
<dbReference type="GO" id="GO:0006260">
    <property type="term" value="P:DNA replication"/>
    <property type="evidence" value="ECO:0007669"/>
    <property type="project" value="InterPro"/>
</dbReference>
<comment type="caution">
    <text evidence="2">The sequence shown here is derived from an EMBL/GenBank/DDBJ whole genome shotgun (WGS) entry which is preliminary data.</text>
</comment>